<feature type="transmembrane region" description="Helical" evidence="1">
    <location>
        <begin position="155"/>
        <end position="176"/>
    </location>
</feature>
<keyword evidence="1" id="KW-1133">Transmembrane helix</keyword>
<comment type="caution">
    <text evidence="4">The sequence shown here is derived from an EMBL/GenBank/DDBJ whole genome shotgun (WGS) entry which is preliminary data.</text>
</comment>
<dbReference type="GO" id="GO:0071111">
    <property type="term" value="F:cyclic-guanylate-specific phosphodiesterase activity"/>
    <property type="evidence" value="ECO:0007669"/>
    <property type="project" value="InterPro"/>
</dbReference>
<reference evidence="4 5" key="1">
    <citation type="submission" date="2018-06" db="EMBL/GenBank/DDBJ databases">
        <title>Genomic Encyclopedia of Type Strains, Phase IV (KMG-IV): sequencing the most valuable type-strain genomes for metagenomic binning, comparative biology and taxonomic classification.</title>
        <authorList>
            <person name="Goeker M."/>
        </authorList>
    </citation>
    <scope>NUCLEOTIDE SEQUENCE [LARGE SCALE GENOMIC DNA]</scope>
    <source>
        <strain evidence="4 5">DSM 25520</strain>
    </source>
</reference>
<gene>
    <name evidence="4" type="ORF">DFR37_102247</name>
</gene>
<sequence length="727" mass="79906">MKTPWAAALSSPVARALIRLPGRCVHIFVFFVLPVLVLVLPVVGLLGNSAPRSDPGSFHAIYMLEGGVLTLSLTLVLFATISRRWLYVLFAGWLIGNLRITALSMGWDLQWLGQDLPAESLLLIRKLTCAIYYLLTFALFIELFNNSLVRLQRPWLLRAGMLPGLVLLLAAPFLDYAQFTELMWWMATIGSMIAIVIIGHLLTVAYSSDILLYSAAMLIVIAAGAGVLDSLDAVFDLNFFSSAYIHIMATAISSALIALVITENDRAARTKAINALVTLSERDPLTDTLNQRGIEKHTQAALNALRRGEPFALCYVDLASLKTINDIYGYTAGDDVLKQACARINAKLGGNHYLGRIGGSELVLLLRNTSINEAHSLAHSNMEDLQTPPFHIGSRALQLKTSMGLVEIANPQLASGDAILAAARACRMARRGKPNQIAVHEYADQALDEQSQELQLLREFSSGFSPQNIFLAMQPILSLRDPLHAFDFEILLRMRDASGKLIPTSTVIAAAEEVGVVTLLDRWIVQTSLEWLHQHQANLANTRFVCMNLNGMSLNDPVFINDFFQLLRRYRHVARLLCIEITESIALKDMDNIQEFIAQLHSLGVRVALDDFGAGYTSFSYLKRLPADMLKIDGSFIQSMMAGPADIAIVEAIVALARNLGMKSIAEWVEDSTTLETLAKLGVDYVQGHTIAYPQSPEALTQSRCSADFIEDAATKAFVLEHLAGGK</sequence>
<dbReference type="Gene3D" id="3.20.20.450">
    <property type="entry name" value="EAL domain"/>
    <property type="match status" value="1"/>
</dbReference>
<accession>A0A366HGW7</accession>
<dbReference type="InterPro" id="IPR050706">
    <property type="entry name" value="Cyclic-di-GMP_PDE-like"/>
</dbReference>
<dbReference type="SMART" id="SM00267">
    <property type="entry name" value="GGDEF"/>
    <property type="match status" value="1"/>
</dbReference>
<dbReference type="InterPro" id="IPR029787">
    <property type="entry name" value="Nucleotide_cyclase"/>
</dbReference>
<dbReference type="Gene3D" id="3.30.70.270">
    <property type="match status" value="1"/>
</dbReference>
<dbReference type="PROSITE" id="PS50883">
    <property type="entry name" value="EAL"/>
    <property type="match status" value="1"/>
</dbReference>
<dbReference type="Pfam" id="PF00990">
    <property type="entry name" value="GGDEF"/>
    <property type="match status" value="1"/>
</dbReference>
<dbReference type="InterPro" id="IPR001633">
    <property type="entry name" value="EAL_dom"/>
</dbReference>
<keyword evidence="5" id="KW-1185">Reference proteome</keyword>
<feature type="transmembrane region" description="Helical" evidence="1">
    <location>
        <begin position="25"/>
        <end position="47"/>
    </location>
</feature>
<organism evidence="4 5">
    <name type="scientific">Eoetvoesiella caeni</name>
    <dbReference type="NCBI Taxonomy" id="645616"/>
    <lineage>
        <taxon>Bacteria</taxon>
        <taxon>Pseudomonadati</taxon>
        <taxon>Pseudomonadota</taxon>
        <taxon>Betaproteobacteria</taxon>
        <taxon>Burkholderiales</taxon>
        <taxon>Alcaligenaceae</taxon>
        <taxon>Eoetvoesiella</taxon>
    </lineage>
</organism>
<evidence type="ECO:0000259" key="2">
    <source>
        <dbReference type="PROSITE" id="PS50883"/>
    </source>
</evidence>
<dbReference type="EMBL" id="QNRQ01000002">
    <property type="protein sequence ID" value="RBP41868.1"/>
    <property type="molecule type" value="Genomic_DNA"/>
</dbReference>
<feature type="transmembrane region" description="Helical" evidence="1">
    <location>
        <begin position="210"/>
        <end position="231"/>
    </location>
</feature>
<dbReference type="PANTHER" id="PTHR33121:SF70">
    <property type="entry name" value="SIGNALING PROTEIN YKOW"/>
    <property type="match status" value="1"/>
</dbReference>
<dbReference type="SUPFAM" id="SSF55073">
    <property type="entry name" value="Nucleotide cyclase"/>
    <property type="match status" value="1"/>
</dbReference>
<dbReference type="PROSITE" id="PS50887">
    <property type="entry name" value="GGDEF"/>
    <property type="match status" value="1"/>
</dbReference>
<evidence type="ECO:0000259" key="3">
    <source>
        <dbReference type="PROSITE" id="PS50887"/>
    </source>
</evidence>
<feature type="transmembrane region" description="Helical" evidence="1">
    <location>
        <begin position="59"/>
        <end position="78"/>
    </location>
</feature>
<dbReference type="Pfam" id="PF00563">
    <property type="entry name" value="EAL"/>
    <property type="match status" value="1"/>
</dbReference>
<feature type="transmembrane region" description="Helical" evidence="1">
    <location>
        <begin position="243"/>
        <end position="261"/>
    </location>
</feature>
<dbReference type="InterPro" id="IPR043128">
    <property type="entry name" value="Rev_trsase/Diguanyl_cyclase"/>
</dbReference>
<dbReference type="PANTHER" id="PTHR33121">
    <property type="entry name" value="CYCLIC DI-GMP PHOSPHODIESTERASE PDEF"/>
    <property type="match status" value="1"/>
</dbReference>
<dbReference type="Proteomes" id="UP000253628">
    <property type="component" value="Unassembled WGS sequence"/>
</dbReference>
<evidence type="ECO:0000313" key="5">
    <source>
        <dbReference type="Proteomes" id="UP000253628"/>
    </source>
</evidence>
<dbReference type="CDD" id="cd01948">
    <property type="entry name" value="EAL"/>
    <property type="match status" value="1"/>
</dbReference>
<feature type="domain" description="EAL" evidence="2">
    <location>
        <begin position="453"/>
        <end position="708"/>
    </location>
</feature>
<dbReference type="SMART" id="SM00052">
    <property type="entry name" value="EAL"/>
    <property type="match status" value="1"/>
</dbReference>
<dbReference type="OrthoDB" id="9813903at2"/>
<dbReference type="CDD" id="cd01949">
    <property type="entry name" value="GGDEF"/>
    <property type="match status" value="1"/>
</dbReference>
<keyword evidence="1" id="KW-0812">Transmembrane</keyword>
<dbReference type="SUPFAM" id="SSF141868">
    <property type="entry name" value="EAL domain-like"/>
    <property type="match status" value="1"/>
</dbReference>
<feature type="transmembrane region" description="Helical" evidence="1">
    <location>
        <begin position="182"/>
        <end position="203"/>
    </location>
</feature>
<feature type="transmembrane region" description="Helical" evidence="1">
    <location>
        <begin position="85"/>
        <end position="103"/>
    </location>
</feature>
<dbReference type="AlphaFoldDB" id="A0A366HGW7"/>
<feature type="domain" description="GGDEF" evidence="3">
    <location>
        <begin position="309"/>
        <end position="442"/>
    </location>
</feature>
<evidence type="ECO:0000256" key="1">
    <source>
        <dbReference type="SAM" id="Phobius"/>
    </source>
</evidence>
<name>A0A366HGW7_9BURK</name>
<dbReference type="NCBIfam" id="TIGR00254">
    <property type="entry name" value="GGDEF"/>
    <property type="match status" value="1"/>
</dbReference>
<dbReference type="RefSeq" id="WP_113932108.1">
    <property type="nucleotide sequence ID" value="NZ_JACCEU010000002.1"/>
</dbReference>
<dbReference type="InterPro" id="IPR035919">
    <property type="entry name" value="EAL_sf"/>
</dbReference>
<dbReference type="InterPro" id="IPR000160">
    <property type="entry name" value="GGDEF_dom"/>
</dbReference>
<feature type="transmembrane region" description="Helical" evidence="1">
    <location>
        <begin position="123"/>
        <end position="143"/>
    </location>
</feature>
<protein>
    <submittedName>
        <fullName evidence="4">Diguanylate cyclase (GGDEF)-like protein</fullName>
    </submittedName>
</protein>
<proteinExistence type="predicted"/>
<evidence type="ECO:0000313" key="4">
    <source>
        <dbReference type="EMBL" id="RBP41868.1"/>
    </source>
</evidence>
<keyword evidence="1" id="KW-0472">Membrane</keyword>